<feature type="signal peptide" evidence="2">
    <location>
        <begin position="1"/>
        <end position="31"/>
    </location>
</feature>
<keyword evidence="2" id="KW-0732">Signal</keyword>
<dbReference type="Proteomes" id="UP000250235">
    <property type="component" value="Unassembled WGS sequence"/>
</dbReference>
<proteinExistence type="predicted"/>
<dbReference type="PANTHER" id="PTHR37184">
    <property type="entry name" value="CLAVATA3/ESR (CLE)-RELATED PROTEIN 27"/>
    <property type="match status" value="1"/>
</dbReference>
<evidence type="ECO:0000256" key="1">
    <source>
        <dbReference type="SAM" id="MobiDB-lite"/>
    </source>
</evidence>
<evidence type="ECO:0000313" key="4">
    <source>
        <dbReference type="Proteomes" id="UP000250235"/>
    </source>
</evidence>
<sequence>MSFSGRKTWVLPLFLVVISFLHILNPGQTKAAAIRTSPQHIMEPPSPEKNPAQAFREYFNGRASSDLDSRRNGTFFDSKRRIPSCPDPLHN</sequence>
<keyword evidence="4" id="KW-1185">Reference proteome</keyword>
<protein>
    <submittedName>
        <fullName evidence="3">Clavata3/esr-related 43</fullName>
    </submittedName>
</protein>
<feature type="region of interest" description="Disordered" evidence="1">
    <location>
        <begin position="64"/>
        <end position="91"/>
    </location>
</feature>
<dbReference type="InterPro" id="IPR040274">
    <property type="entry name" value="CLE27/CLE43"/>
</dbReference>
<name>A0A2Z7CTB0_9LAMI</name>
<dbReference type="OrthoDB" id="1298458at2759"/>
<organism evidence="3 4">
    <name type="scientific">Dorcoceras hygrometricum</name>
    <dbReference type="NCBI Taxonomy" id="472368"/>
    <lineage>
        <taxon>Eukaryota</taxon>
        <taxon>Viridiplantae</taxon>
        <taxon>Streptophyta</taxon>
        <taxon>Embryophyta</taxon>
        <taxon>Tracheophyta</taxon>
        <taxon>Spermatophyta</taxon>
        <taxon>Magnoliopsida</taxon>
        <taxon>eudicotyledons</taxon>
        <taxon>Gunneridae</taxon>
        <taxon>Pentapetalae</taxon>
        <taxon>asterids</taxon>
        <taxon>lamiids</taxon>
        <taxon>Lamiales</taxon>
        <taxon>Gesneriaceae</taxon>
        <taxon>Didymocarpoideae</taxon>
        <taxon>Trichosporeae</taxon>
        <taxon>Loxocarpinae</taxon>
        <taxon>Dorcoceras</taxon>
    </lineage>
</organism>
<reference evidence="3 4" key="1">
    <citation type="journal article" date="2015" name="Proc. Natl. Acad. Sci. U.S.A.">
        <title>The resurrection genome of Boea hygrometrica: A blueprint for survival of dehydration.</title>
        <authorList>
            <person name="Xiao L."/>
            <person name="Yang G."/>
            <person name="Zhang L."/>
            <person name="Yang X."/>
            <person name="Zhao S."/>
            <person name="Ji Z."/>
            <person name="Zhou Q."/>
            <person name="Hu M."/>
            <person name="Wang Y."/>
            <person name="Chen M."/>
            <person name="Xu Y."/>
            <person name="Jin H."/>
            <person name="Xiao X."/>
            <person name="Hu G."/>
            <person name="Bao F."/>
            <person name="Hu Y."/>
            <person name="Wan P."/>
            <person name="Li L."/>
            <person name="Deng X."/>
            <person name="Kuang T."/>
            <person name="Xiang C."/>
            <person name="Zhu J.K."/>
            <person name="Oliver M.J."/>
            <person name="He Y."/>
        </authorList>
    </citation>
    <scope>NUCLEOTIDE SEQUENCE [LARGE SCALE GENOMIC DNA]</scope>
    <source>
        <strain evidence="4">cv. XS01</strain>
    </source>
</reference>
<dbReference type="AlphaFoldDB" id="A0A2Z7CTB0"/>
<gene>
    <name evidence="3" type="ORF">F511_39342</name>
</gene>
<evidence type="ECO:0000313" key="3">
    <source>
        <dbReference type="EMBL" id="KZV50310.1"/>
    </source>
</evidence>
<dbReference type="PANTHER" id="PTHR37184:SF2">
    <property type="entry name" value="CLAVATA3_ESR (CLE)-RELATED PROTEIN 43"/>
    <property type="match status" value="1"/>
</dbReference>
<feature type="chain" id="PRO_5016317803" evidence="2">
    <location>
        <begin position="32"/>
        <end position="91"/>
    </location>
</feature>
<accession>A0A2Z7CTB0</accession>
<dbReference type="EMBL" id="KQ992480">
    <property type="protein sequence ID" value="KZV50310.1"/>
    <property type="molecule type" value="Genomic_DNA"/>
</dbReference>
<evidence type="ECO:0000256" key="2">
    <source>
        <dbReference type="SAM" id="SignalP"/>
    </source>
</evidence>